<keyword evidence="14" id="KW-1185">Reference proteome</keyword>
<name>A0A067MFZ4_BOTB1</name>
<feature type="transmembrane region" description="Helical" evidence="11">
    <location>
        <begin position="261"/>
        <end position="281"/>
    </location>
</feature>
<proteinExistence type="inferred from homology"/>
<evidence type="ECO:0000259" key="12">
    <source>
        <dbReference type="Pfam" id="PF09335"/>
    </source>
</evidence>
<dbReference type="HOGENOM" id="CLU_665630_0_0_1"/>
<comment type="subcellular location">
    <subcellularLocation>
        <location evidence="2">Golgi apparatus membrane</location>
        <topology evidence="2">Multi-pass membrane protein</topology>
    </subcellularLocation>
</comment>
<comment type="function">
    <text evidence="1">Golgi membrane protein involved in vesicular trafficking and spindle migration.</text>
</comment>
<keyword evidence="9 11" id="KW-0472">Membrane</keyword>
<evidence type="ECO:0000256" key="11">
    <source>
        <dbReference type="SAM" id="Phobius"/>
    </source>
</evidence>
<evidence type="ECO:0000256" key="1">
    <source>
        <dbReference type="ARBA" id="ARBA00002978"/>
    </source>
</evidence>
<evidence type="ECO:0000256" key="6">
    <source>
        <dbReference type="ARBA" id="ARBA00022692"/>
    </source>
</evidence>
<dbReference type="Proteomes" id="UP000027195">
    <property type="component" value="Unassembled WGS sequence"/>
</dbReference>
<evidence type="ECO:0000256" key="10">
    <source>
        <dbReference type="SAM" id="MobiDB-lite"/>
    </source>
</evidence>
<dbReference type="EMBL" id="KL198036">
    <property type="protein sequence ID" value="KDQ14728.1"/>
    <property type="molecule type" value="Genomic_DNA"/>
</dbReference>
<evidence type="ECO:0000256" key="5">
    <source>
        <dbReference type="ARBA" id="ARBA00020673"/>
    </source>
</evidence>
<protein>
    <recommendedName>
        <fullName evidence="4">Golgi apparatus membrane protein TVP38</fullName>
    </recommendedName>
    <alternativeName>
        <fullName evidence="5">Golgi apparatus membrane protein tvp38</fullName>
    </alternativeName>
</protein>
<evidence type="ECO:0000256" key="7">
    <source>
        <dbReference type="ARBA" id="ARBA00022989"/>
    </source>
</evidence>
<dbReference type="GO" id="GO:0000022">
    <property type="term" value="P:mitotic spindle elongation"/>
    <property type="evidence" value="ECO:0007669"/>
    <property type="project" value="TreeGrafter"/>
</dbReference>
<feature type="transmembrane region" description="Helical" evidence="11">
    <location>
        <begin position="220"/>
        <end position="241"/>
    </location>
</feature>
<feature type="transmembrane region" description="Helical" evidence="11">
    <location>
        <begin position="100"/>
        <end position="118"/>
    </location>
</feature>
<gene>
    <name evidence="13" type="ORF">BOTBODRAFT_109818</name>
</gene>
<dbReference type="Pfam" id="PF09335">
    <property type="entry name" value="VTT_dom"/>
    <property type="match status" value="1"/>
</dbReference>
<dbReference type="PANTHER" id="PTHR47549">
    <property type="entry name" value="GOLGI APPARATUS MEMBRANE PROTEIN TVP38-RELATED"/>
    <property type="match status" value="1"/>
</dbReference>
<feature type="domain" description="VTT" evidence="12">
    <location>
        <begin position="121"/>
        <end position="239"/>
    </location>
</feature>
<dbReference type="GO" id="GO:0000139">
    <property type="term" value="C:Golgi membrane"/>
    <property type="evidence" value="ECO:0007669"/>
    <property type="project" value="UniProtKB-SubCell"/>
</dbReference>
<dbReference type="InParanoid" id="A0A067MFZ4"/>
<dbReference type="GO" id="GO:0016192">
    <property type="term" value="P:vesicle-mediated transport"/>
    <property type="evidence" value="ECO:0007669"/>
    <property type="project" value="TreeGrafter"/>
</dbReference>
<reference evidence="14" key="1">
    <citation type="journal article" date="2014" name="Proc. Natl. Acad. Sci. U.S.A.">
        <title>Extensive sampling of basidiomycete genomes demonstrates inadequacy of the white-rot/brown-rot paradigm for wood decay fungi.</title>
        <authorList>
            <person name="Riley R."/>
            <person name="Salamov A.A."/>
            <person name="Brown D.W."/>
            <person name="Nagy L.G."/>
            <person name="Floudas D."/>
            <person name="Held B.W."/>
            <person name="Levasseur A."/>
            <person name="Lombard V."/>
            <person name="Morin E."/>
            <person name="Otillar R."/>
            <person name="Lindquist E.A."/>
            <person name="Sun H."/>
            <person name="LaButti K.M."/>
            <person name="Schmutz J."/>
            <person name="Jabbour D."/>
            <person name="Luo H."/>
            <person name="Baker S.E."/>
            <person name="Pisabarro A.G."/>
            <person name="Walton J.D."/>
            <person name="Blanchette R.A."/>
            <person name="Henrissat B."/>
            <person name="Martin F."/>
            <person name="Cullen D."/>
            <person name="Hibbett D.S."/>
            <person name="Grigoriev I.V."/>
        </authorList>
    </citation>
    <scope>NUCLEOTIDE SEQUENCE [LARGE SCALE GENOMIC DNA]</scope>
    <source>
        <strain evidence="14">FD-172 SS1</strain>
    </source>
</reference>
<dbReference type="InterPro" id="IPR051076">
    <property type="entry name" value="Golgi_membrane_TVP38/TMEM64"/>
</dbReference>
<organism evidence="13 14">
    <name type="scientific">Botryobasidium botryosum (strain FD-172 SS1)</name>
    <dbReference type="NCBI Taxonomy" id="930990"/>
    <lineage>
        <taxon>Eukaryota</taxon>
        <taxon>Fungi</taxon>
        <taxon>Dikarya</taxon>
        <taxon>Basidiomycota</taxon>
        <taxon>Agaricomycotina</taxon>
        <taxon>Agaricomycetes</taxon>
        <taxon>Cantharellales</taxon>
        <taxon>Botryobasidiaceae</taxon>
        <taxon>Botryobasidium</taxon>
    </lineage>
</organism>
<sequence>MSEKAHLQHAQALPLHALPGPSSLPASVHSGRPASTYPYPPPPPSSSYPPLRFPPSLKPWSPMGAWCITTIGFLCAIAFWKSELFHALDDLSDWLKDQGAQGYAVLGFLIFLTTFPPLPLYSTLIILSGYTYGAVPGAVLSFTAALSGAIVVFILARRYLSSALCLSSNSSDAFVSSITPALRAIERRPILLVLVRLAPYPYNVLNALLGARSSISLTRYTLCTAISLLKVIIHTGIGSQIKNFSEKDRAENEDESGWGKFWTVGGILLCVALFVYISYVARRAVDDELAHDGDSQTQQPGCEASYSVTAITPSASGLAGPALNMNVDLEAGSASVAPPATGQTQGQNRLGAQNFSMMAENPFRVSSPVSGGAFSLSPPADHPHSDRVGSTGGGWKMYRDSDQNGMALDRWRR</sequence>
<feature type="region of interest" description="Disordered" evidence="10">
    <location>
        <begin position="369"/>
        <end position="413"/>
    </location>
</feature>
<feature type="transmembrane region" description="Helical" evidence="11">
    <location>
        <begin position="60"/>
        <end position="80"/>
    </location>
</feature>
<keyword evidence="6 11" id="KW-0812">Transmembrane</keyword>
<dbReference type="InterPro" id="IPR032816">
    <property type="entry name" value="VTT_dom"/>
</dbReference>
<dbReference type="STRING" id="930990.A0A067MFZ4"/>
<accession>A0A067MFZ4</accession>
<evidence type="ECO:0000313" key="14">
    <source>
        <dbReference type="Proteomes" id="UP000027195"/>
    </source>
</evidence>
<evidence type="ECO:0000256" key="2">
    <source>
        <dbReference type="ARBA" id="ARBA00004653"/>
    </source>
</evidence>
<dbReference type="AlphaFoldDB" id="A0A067MFZ4"/>
<evidence type="ECO:0000256" key="9">
    <source>
        <dbReference type="ARBA" id="ARBA00023136"/>
    </source>
</evidence>
<keyword evidence="7 11" id="KW-1133">Transmembrane helix</keyword>
<evidence type="ECO:0000256" key="8">
    <source>
        <dbReference type="ARBA" id="ARBA00023034"/>
    </source>
</evidence>
<feature type="transmembrane region" description="Helical" evidence="11">
    <location>
        <begin position="130"/>
        <end position="156"/>
    </location>
</feature>
<evidence type="ECO:0000256" key="3">
    <source>
        <dbReference type="ARBA" id="ARBA00008640"/>
    </source>
</evidence>
<comment type="similarity">
    <text evidence="3">Belongs to the TVP38/TMEM64 family.</text>
</comment>
<dbReference type="OrthoDB" id="166803at2759"/>
<evidence type="ECO:0000313" key="13">
    <source>
        <dbReference type="EMBL" id="KDQ14728.1"/>
    </source>
</evidence>
<evidence type="ECO:0000256" key="4">
    <source>
        <dbReference type="ARBA" id="ARBA00013533"/>
    </source>
</evidence>
<dbReference type="PANTHER" id="PTHR47549:SF3">
    <property type="entry name" value="GOLGI APPARATUS MEMBRANE PROTEIN TVP38"/>
    <property type="match status" value="1"/>
</dbReference>
<keyword evidence="8" id="KW-0333">Golgi apparatus</keyword>